<protein>
    <submittedName>
        <fullName evidence="1">11333_t:CDS:1</fullName>
    </submittedName>
</protein>
<proteinExistence type="predicted"/>
<accession>A0ACA9P052</accession>
<dbReference type="Proteomes" id="UP000789366">
    <property type="component" value="Unassembled WGS sequence"/>
</dbReference>
<reference evidence="1" key="1">
    <citation type="submission" date="2021-06" db="EMBL/GenBank/DDBJ databases">
        <authorList>
            <person name="Kallberg Y."/>
            <person name="Tangrot J."/>
            <person name="Rosling A."/>
        </authorList>
    </citation>
    <scope>NUCLEOTIDE SEQUENCE</scope>
    <source>
        <strain evidence="1">28 12/20/2015</strain>
    </source>
</reference>
<organism evidence="1 2">
    <name type="scientific">Cetraspora pellucida</name>
    <dbReference type="NCBI Taxonomy" id="1433469"/>
    <lineage>
        <taxon>Eukaryota</taxon>
        <taxon>Fungi</taxon>
        <taxon>Fungi incertae sedis</taxon>
        <taxon>Mucoromycota</taxon>
        <taxon>Glomeromycotina</taxon>
        <taxon>Glomeromycetes</taxon>
        <taxon>Diversisporales</taxon>
        <taxon>Gigasporaceae</taxon>
        <taxon>Cetraspora</taxon>
    </lineage>
</organism>
<feature type="non-terminal residue" evidence="1">
    <location>
        <position position="102"/>
    </location>
</feature>
<keyword evidence="2" id="KW-1185">Reference proteome</keyword>
<dbReference type="EMBL" id="CAJVPW010017793">
    <property type="protein sequence ID" value="CAG8678472.1"/>
    <property type="molecule type" value="Genomic_DNA"/>
</dbReference>
<evidence type="ECO:0000313" key="2">
    <source>
        <dbReference type="Proteomes" id="UP000789366"/>
    </source>
</evidence>
<sequence>MSNIPTFSELLVAPIFSQNYISLNLALTHNITEQSLDTEMSNMPMFSEPLSESLLKNTVPVFSQSLNLVLTHDITEPEQLSDIEISNNMLSESLIESLPKNV</sequence>
<gene>
    <name evidence="1" type="ORF">SPELUC_LOCUS10023</name>
</gene>
<evidence type="ECO:0000313" key="1">
    <source>
        <dbReference type="EMBL" id="CAG8678472.1"/>
    </source>
</evidence>
<comment type="caution">
    <text evidence="1">The sequence shown here is derived from an EMBL/GenBank/DDBJ whole genome shotgun (WGS) entry which is preliminary data.</text>
</comment>
<name>A0ACA9P052_9GLOM</name>